<comment type="caution">
    <text evidence="3">The sequence shown here is derived from an EMBL/GenBank/DDBJ whole genome shotgun (WGS) entry which is preliminary data.</text>
</comment>
<dbReference type="OrthoDB" id="5386922at2759"/>
<organism evidence="3 4">
    <name type="scientific">Pseudocercospora eumusae</name>
    <dbReference type="NCBI Taxonomy" id="321146"/>
    <lineage>
        <taxon>Eukaryota</taxon>
        <taxon>Fungi</taxon>
        <taxon>Dikarya</taxon>
        <taxon>Ascomycota</taxon>
        <taxon>Pezizomycotina</taxon>
        <taxon>Dothideomycetes</taxon>
        <taxon>Dothideomycetidae</taxon>
        <taxon>Mycosphaerellales</taxon>
        <taxon>Mycosphaerellaceae</taxon>
        <taxon>Pseudocercospora</taxon>
    </lineage>
</organism>
<feature type="domain" description="Heterokaryon incompatibility" evidence="2">
    <location>
        <begin position="218"/>
        <end position="372"/>
    </location>
</feature>
<keyword evidence="4" id="KW-1185">Reference proteome</keyword>
<sequence>MVICKSCLACIRGTADVVEHDYAGTSGLEGEAAITYRHHATTESFRKALEVKCRICTALWTKLGGRNQTTSEGISELSASASSVEDDNEGSSARGTPASDEMIGEHRCQVRIEPDETCVGLMFEWMHRDGGDEDVEYTQWLLRPTRSERRVAKTKSTGSADSMQLARQWLRRCLSDHHTCQEAHIGWYPVRLLDLGQRRSGSTFKLVETASLQLNEPYITLSHCWGGGEVFKLTADNKSSLESGYRIDKLSKTFQDAMKVCRELGVRYLWIDSLCIIQDAFNPVDWMAQAGDMHKIYSHGLCNIAATASRSGEEGLFRDRDPALIGREYIELSNAAAQRPISPGLYELLPIEWRLEQVDYAPLNQRAWVLQERLLAKRTLHFTQQELLWECLEADFSESFAAGIPDELAKYTLKAIASLRPAPSQSEKHQEAERARIFNRWWTIADQYSSSLLTVTGDRAMAVAGVAKAFRDMLKDTYLAGMWKSRLAVDLMWHAELEDDRQETRDLSAYRAPSFSWLSLECRVVNWFNTDEYDVVEPLYQVIDLYLEHVSADTTALIKHGELFVRGHLVQARLEKPSEDDADHRWNVAYYDDTITLPDHTRHKMPTHTKANEHYFLLAGKANRGRMFCFILEVVDAQDGTYRRIGLSQTAIRDFPDLPGTFGRIAGKGRYPCNKYDEATGLYTIRIV</sequence>
<dbReference type="Pfam" id="PF06985">
    <property type="entry name" value="HET"/>
    <property type="match status" value="1"/>
</dbReference>
<proteinExistence type="predicted"/>
<dbReference type="Proteomes" id="UP000070133">
    <property type="component" value="Unassembled WGS sequence"/>
</dbReference>
<dbReference type="InterPro" id="IPR010730">
    <property type="entry name" value="HET"/>
</dbReference>
<name>A0A139HEK6_9PEZI</name>
<dbReference type="AlphaFoldDB" id="A0A139HEK6"/>
<reference evidence="3 4" key="1">
    <citation type="submission" date="2015-07" db="EMBL/GenBank/DDBJ databases">
        <title>Comparative genomics of the Sigatoka disease complex on banana suggests a link between parallel evolutionary changes in Pseudocercospora fijiensis and Pseudocercospora eumusae and increased virulence on the banana host.</title>
        <authorList>
            <person name="Chang T.-C."/>
            <person name="Salvucci A."/>
            <person name="Crous P.W."/>
            <person name="Stergiopoulos I."/>
        </authorList>
    </citation>
    <scope>NUCLEOTIDE SEQUENCE [LARGE SCALE GENOMIC DNA]</scope>
    <source>
        <strain evidence="3 4">CBS 114824</strain>
    </source>
</reference>
<feature type="compositionally biased region" description="Polar residues" evidence="1">
    <location>
        <begin position="69"/>
        <end position="83"/>
    </location>
</feature>
<evidence type="ECO:0000313" key="4">
    <source>
        <dbReference type="Proteomes" id="UP000070133"/>
    </source>
</evidence>
<protein>
    <recommendedName>
        <fullName evidence="2">Heterokaryon incompatibility domain-containing protein</fullName>
    </recommendedName>
</protein>
<feature type="region of interest" description="Disordered" evidence="1">
    <location>
        <begin position="69"/>
        <end position="100"/>
    </location>
</feature>
<evidence type="ECO:0000256" key="1">
    <source>
        <dbReference type="SAM" id="MobiDB-lite"/>
    </source>
</evidence>
<dbReference type="PANTHER" id="PTHR33112:SF10">
    <property type="entry name" value="TOL"/>
    <property type="match status" value="1"/>
</dbReference>
<accession>A0A139HEK6</accession>
<evidence type="ECO:0000313" key="3">
    <source>
        <dbReference type="EMBL" id="KXT00905.1"/>
    </source>
</evidence>
<dbReference type="PANTHER" id="PTHR33112">
    <property type="entry name" value="DOMAIN PROTEIN, PUTATIVE-RELATED"/>
    <property type="match status" value="1"/>
</dbReference>
<gene>
    <name evidence="3" type="ORF">AC578_5715</name>
</gene>
<dbReference type="EMBL" id="LFZN01000065">
    <property type="protein sequence ID" value="KXT00905.1"/>
    <property type="molecule type" value="Genomic_DNA"/>
</dbReference>
<dbReference type="STRING" id="321146.A0A139HEK6"/>
<evidence type="ECO:0000259" key="2">
    <source>
        <dbReference type="Pfam" id="PF06985"/>
    </source>
</evidence>